<evidence type="ECO:0000313" key="1">
    <source>
        <dbReference type="EMBL" id="QHU08653.1"/>
    </source>
</evidence>
<name>A0A6C0JTF4_9ZZZZ</name>
<organism evidence="1">
    <name type="scientific">viral metagenome</name>
    <dbReference type="NCBI Taxonomy" id="1070528"/>
    <lineage>
        <taxon>unclassified sequences</taxon>
        <taxon>metagenomes</taxon>
        <taxon>organismal metagenomes</taxon>
    </lineage>
</organism>
<dbReference type="EMBL" id="MN740698">
    <property type="protein sequence ID" value="QHU08653.1"/>
    <property type="molecule type" value="Genomic_DNA"/>
</dbReference>
<reference evidence="1" key="1">
    <citation type="journal article" date="2020" name="Nature">
        <title>Giant virus diversity and host interactions through global metagenomics.</title>
        <authorList>
            <person name="Schulz F."/>
            <person name="Roux S."/>
            <person name="Paez-Espino D."/>
            <person name="Jungbluth S."/>
            <person name="Walsh D.A."/>
            <person name="Denef V.J."/>
            <person name="McMahon K.D."/>
            <person name="Konstantinidis K.T."/>
            <person name="Eloe-Fadrosh E.A."/>
            <person name="Kyrpides N.C."/>
            <person name="Woyke T."/>
        </authorList>
    </citation>
    <scope>NUCLEOTIDE SEQUENCE</scope>
    <source>
        <strain evidence="1">GVMAG-S-1063924-116</strain>
    </source>
</reference>
<proteinExistence type="predicted"/>
<protein>
    <submittedName>
        <fullName evidence="1">Uncharacterized protein</fullName>
    </submittedName>
</protein>
<sequence length="370" mass="42033">MSSSNVVEIFFPRGTEAQVSIETLKGSKVFDGRDERGRTNHLCIPLNLRDEETFSRTGSLADVAFNRSVRRTSVLTLDNCSRYFNFHNLTAADYRSLKTILHNAVESEEDKVNLPRYYHTSVLFGSVDLCSGNFTAGLIDQLSERSEEGTIFNHLRIERFGRFCVPKQPIKCRTLTLEAYYSHPHKLVDFSCLDLFKLNIQEGDELSQDDLVELVENIVNHKVEVILDIGDAVRFLDAGLPLHLIQEVTLNYVLPEHVASIKELKSQGVVFSLDKDHWASVVENGPDLMSSIPDGIDISPYVSIVRVKSYWYGPDRPWHAFLDLNKMGATKLRIEIERVSLQNYHKSTFSMAIDLRPVRGRLTKGVKATR</sequence>
<accession>A0A6C0JTF4</accession>
<dbReference type="AlphaFoldDB" id="A0A6C0JTF4"/>